<feature type="compositionally biased region" description="Basic and acidic residues" evidence="1">
    <location>
        <begin position="168"/>
        <end position="180"/>
    </location>
</feature>
<reference evidence="2 3" key="1">
    <citation type="journal article" date="2018" name="BMC Genomics">
        <title>Genomic evidence for intraspecific hybridization in a clonal and extremely halotolerant yeast.</title>
        <authorList>
            <person name="Gostincar C."/>
            <person name="Stajich J.E."/>
            <person name="Zupancic J."/>
            <person name="Zalar P."/>
            <person name="Gunde-Cimerman N."/>
        </authorList>
    </citation>
    <scope>NUCLEOTIDE SEQUENCE [LARGE SCALE GENOMIC DNA]</scope>
    <source>
        <strain evidence="2 3">EXF-6656</strain>
    </source>
</reference>
<feature type="region of interest" description="Disordered" evidence="1">
    <location>
        <begin position="116"/>
        <end position="252"/>
    </location>
</feature>
<dbReference type="EMBL" id="QWIJ01001880">
    <property type="protein sequence ID" value="RMX73256.1"/>
    <property type="molecule type" value="Genomic_DNA"/>
</dbReference>
<feature type="region of interest" description="Disordered" evidence="1">
    <location>
        <begin position="85"/>
        <end position="104"/>
    </location>
</feature>
<dbReference type="PANTHER" id="PTHR28096:SF1">
    <property type="entry name" value="PROTEIN FAF1"/>
    <property type="match status" value="1"/>
</dbReference>
<evidence type="ECO:0000313" key="2">
    <source>
        <dbReference type="EMBL" id="RMX73256.1"/>
    </source>
</evidence>
<feature type="compositionally biased region" description="Basic and acidic residues" evidence="1">
    <location>
        <begin position="307"/>
        <end position="322"/>
    </location>
</feature>
<sequence length="361" mass="40195">MSIFGVAVFDSATDLHAFRPRRQCFSGCSIVTRTQHDDMTAPQLVLLVEVCIVYARPEAGHDSMLDVKDSKTEYDRLRDGKVCKRKRRDDVGDSNHSNSDDDDIRARFQKAFEAKFKPLEVNQKPQKDAALEQNDAQEEEQDDQDDPEDSDWSGFSEGEEEDGVEVVSHAEAKPNDDVARQRGAKSFMSSKPPSSNEKPSKMAKQPKDNPEDDASESANLKHDLALQRLLKESHLLDPSSFDGTNTAPEGKSRLKALDMRLQDLGAKKGTLEQEKMPLSHRKGIKAKAANREVARRKDAAENGIILEKAKATKGPERRRDRGVGAPSVGKFKGGTLQLSSRDVKSMERPRQTQGGKKGKRR</sequence>
<feature type="region of interest" description="Disordered" evidence="1">
    <location>
        <begin position="267"/>
        <end position="361"/>
    </location>
</feature>
<dbReference type="InterPro" id="IPR027973">
    <property type="entry name" value="FSAF1-like"/>
</dbReference>
<dbReference type="InterPro" id="IPR053030">
    <property type="entry name" value="Ribosomal_biogenesis_FAF1-like"/>
</dbReference>
<accession>A0A3M6W4H7</accession>
<dbReference type="AlphaFoldDB" id="A0A3M6W4H7"/>
<dbReference type="Pfam" id="PF15375">
    <property type="entry name" value="FSAF1"/>
    <property type="match status" value="1"/>
</dbReference>
<proteinExistence type="predicted"/>
<feature type="compositionally biased region" description="Basic and acidic residues" evidence="1">
    <location>
        <begin position="289"/>
        <end position="300"/>
    </location>
</feature>
<name>A0A3M6W4H7_HORWE</name>
<dbReference type="Proteomes" id="UP000281245">
    <property type="component" value="Unassembled WGS sequence"/>
</dbReference>
<feature type="compositionally biased region" description="Acidic residues" evidence="1">
    <location>
        <begin position="135"/>
        <end position="164"/>
    </location>
</feature>
<evidence type="ECO:0000313" key="3">
    <source>
        <dbReference type="Proteomes" id="UP000281245"/>
    </source>
</evidence>
<dbReference type="GO" id="GO:0000462">
    <property type="term" value="P:maturation of SSU-rRNA from tricistronic rRNA transcript (SSU-rRNA, 5.8S rRNA, LSU-rRNA)"/>
    <property type="evidence" value="ECO:0007669"/>
    <property type="project" value="TreeGrafter"/>
</dbReference>
<organism evidence="2 3">
    <name type="scientific">Hortaea werneckii</name>
    <name type="common">Black yeast</name>
    <name type="synonym">Cladosporium werneckii</name>
    <dbReference type="NCBI Taxonomy" id="91943"/>
    <lineage>
        <taxon>Eukaryota</taxon>
        <taxon>Fungi</taxon>
        <taxon>Dikarya</taxon>
        <taxon>Ascomycota</taxon>
        <taxon>Pezizomycotina</taxon>
        <taxon>Dothideomycetes</taxon>
        <taxon>Dothideomycetidae</taxon>
        <taxon>Mycosphaerellales</taxon>
        <taxon>Teratosphaeriaceae</taxon>
        <taxon>Hortaea</taxon>
    </lineage>
</organism>
<dbReference type="PANTHER" id="PTHR28096">
    <property type="entry name" value="PROTEIN FAF1"/>
    <property type="match status" value="1"/>
</dbReference>
<feature type="compositionally biased region" description="Basic and acidic residues" evidence="1">
    <location>
        <begin position="341"/>
        <end position="350"/>
    </location>
</feature>
<feature type="compositionally biased region" description="Basic and acidic residues" evidence="1">
    <location>
        <begin position="267"/>
        <end position="277"/>
    </location>
</feature>
<comment type="caution">
    <text evidence="2">The sequence shown here is derived from an EMBL/GenBank/DDBJ whole genome shotgun (WGS) entry which is preliminary data.</text>
</comment>
<gene>
    <name evidence="2" type="ORF">D0869_13786</name>
</gene>
<dbReference type="OrthoDB" id="5556956at2759"/>
<evidence type="ECO:0000256" key="1">
    <source>
        <dbReference type="SAM" id="MobiDB-lite"/>
    </source>
</evidence>
<feature type="compositionally biased region" description="Basic and acidic residues" evidence="1">
    <location>
        <begin position="219"/>
        <end position="235"/>
    </location>
</feature>
<protein>
    <submittedName>
        <fullName evidence="2">Uncharacterized protein</fullName>
    </submittedName>
</protein>
<dbReference type="GO" id="GO:0005730">
    <property type="term" value="C:nucleolus"/>
    <property type="evidence" value="ECO:0007669"/>
    <property type="project" value="TreeGrafter"/>
</dbReference>